<accession>A0A6I1EHW9</accession>
<dbReference type="InterPro" id="IPR003594">
    <property type="entry name" value="HATPase_dom"/>
</dbReference>
<comment type="subcellular location">
    <subcellularLocation>
        <location evidence="2">Cell membrane</location>
        <topology evidence="2">Multi-pass membrane protein</topology>
    </subcellularLocation>
</comment>
<dbReference type="PROSITE" id="PS50109">
    <property type="entry name" value="HIS_KIN"/>
    <property type="match status" value="1"/>
</dbReference>
<feature type="region of interest" description="Disordered" evidence="9">
    <location>
        <begin position="622"/>
        <end position="652"/>
    </location>
</feature>
<evidence type="ECO:0000256" key="8">
    <source>
        <dbReference type="ARBA" id="ARBA00023012"/>
    </source>
</evidence>
<evidence type="ECO:0000256" key="5">
    <source>
        <dbReference type="ARBA" id="ARBA00022553"/>
    </source>
</evidence>
<evidence type="ECO:0000313" key="12">
    <source>
        <dbReference type="EMBL" id="KAB7657148.1"/>
    </source>
</evidence>
<keyword evidence="10" id="KW-0472">Membrane</keyword>
<protein>
    <recommendedName>
        <fullName evidence="3">histidine kinase</fullName>
        <ecNumber evidence="3">2.7.13.3</ecNumber>
    </recommendedName>
</protein>
<proteinExistence type="predicted"/>
<dbReference type="GO" id="GO:0000155">
    <property type="term" value="F:phosphorelay sensor kinase activity"/>
    <property type="evidence" value="ECO:0007669"/>
    <property type="project" value="InterPro"/>
</dbReference>
<evidence type="ECO:0000256" key="10">
    <source>
        <dbReference type="SAM" id="Phobius"/>
    </source>
</evidence>
<evidence type="ECO:0000313" key="13">
    <source>
        <dbReference type="Proteomes" id="UP000430564"/>
    </source>
</evidence>
<gene>
    <name evidence="12" type="ORF">GBM95_08420</name>
</gene>
<dbReference type="SMART" id="SM00388">
    <property type="entry name" value="HisKA"/>
    <property type="match status" value="1"/>
</dbReference>
<dbReference type="Pfam" id="PF02518">
    <property type="entry name" value="HATPase_c"/>
    <property type="match status" value="1"/>
</dbReference>
<dbReference type="GO" id="GO:0005886">
    <property type="term" value="C:plasma membrane"/>
    <property type="evidence" value="ECO:0007669"/>
    <property type="project" value="UniProtKB-SubCell"/>
</dbReference>
<dbReference type="PANTHER" id="PTHR44936">
    <property type="entry name" value="SENSOR PROTEIN CREC"/>
    <property type="match status" value="1"/>
</dbReference>
<feature type="domain" description="Histidine kinase" evidence="11">
    <location>
        <begin position="409"/>
        <end position="617"/>
    </location>
</feature>
<keyword evidence="10" id="KW-1133">Transmembrane helix</keyword>
<dbReference type="EC" id="2.7.13.3" evidence="3"/>
<keyword evidence="5" id="KW-0597">Phosphoprotein</keyword>
<evidence type="ECO:0000256" key="3">
    <source>
        <dbReference type="ARBA" id="ARBA00012438"/>
    </source>
</evidence>
<dbReference type="InterPro" id="IPR050980">
    <property type="entry name" value="2C_sensor_his_kinase"/>
</dbReference>
<comment type="caution">
    <text evidence="12">The sequence shown here is derived from an EMBL/GenBank/DDBJ whole genome shotgun (WGS) entry which is preliminary data.</text>
</comment>
<dbReference type="InterPro" id="IPR036097">
    <property type="entry name" value="HisK_dim/P_sf"/>
</dbReference>
<keyword evidence="8" id="KW-0902">Two-component regulatory system</keyword>
<keyword evidence="7" id="KW-0418">Kinase</keyword>
<dbReference type="SUPFAM" id="SSF47384">
    <property type="entry name" value="Homodimeric domain of signal transducing histidine kinase"/>
    <property type="match status" value="1"/>
</dbReference>
<comment type="catalytic activity">
    <reaction evidence="1">
        <text>ATP + protein L-histidine = ADP + protein N-phospho-L-histidine.</text>
        <dbReference type="EC" id="2.7.13.3"/>
    </reaction>
</comment>
<evidence type="ECO:0000256" key="1">
    <source>
        <dbReference type="ARBA" id="ARBA00000085"/>
    </source>
</evidence>
<organism evidence="12 13">
    <name type="scientific">Sutterella seckii</name>
    <dbReference type="NCBI Taxonomy" id="1944635"/>
    <lineage>
        <taxon>Bacteria</taxon>
        <taxon>Pseudomonadati</taxon>
        <taxon>Pseudomonadota</taxon>
        <taxon>Betaproteobacteria</taxon>
        <taxon>Burkholderiales</taxon>
        <taxon>Sutterellaceae</taxon>
        <taxon>Sutterella</taxon>
    </lineage>
</organism>
<dbReference type="CDD" id="cd00082">
    <property type="entry name" value="HisKA"/>
    <property type="match status" value="1"/>
</dbReference>
<reference evidence="12 13" key="1">
    <citation type="submission" date="2019-10" db="EMBL/GenBank/DDBJ databases">
        <title>Genome diversity of Sutterella seckii.</title>
        <authorList>
            <person name="Chaplin A.V."/>
            <person name="Sokolova S.R."/>
            <person name="Mosin K.A."/>
            <person name="Ivanova E.L."/>
            <person name="Kochetkova T.O."/>
            <person name="Goltsov A.Y."/>
            <person name="Trofimov D.Y."/>
            <person name="Efimov B.A."/>
        </authorList>
    </citation>
    <scope>NUCLEOTIDE SEQUENCE [LARGE SCALE GENOMIC DNA]</scope>
    <source>
        <strain evidence="12 13">ASD393</strain>
    </source>
</reference>
<dbReference type="EMBL" id="WEHX01000061">
    <property type="protein sequence ID" value="KAB7657148.1"/>
    <property type="molecule type" value="Genomic_DNA"/>
</dbReference>
<evidence type="ECO:0000256" key="2">
    <source>
        <dbReference type="ARBA" id="ARBA00004651"/>
    </source>
</evidence>
<evidence type="ECO:0000256" key="7">
    <source>
        <dbReference type="ARBA" id="ARBA00022777"/>
    </source>
</evidence>
<name>A0A6I1EHW9_9BURK</name>
<evidence type="ECO:0000256" key="4">
    <source>
        <dbReference type="ARBA" id="ARBA00022475"/>
    </source>
</evidence>
<keyword evidence="10" id="KW-0812">Transmembrane</keyword>
<evidence type="ECO:0000256" key="6">
    <source>
        <dbReference type="ARBA" id="ARBA00022679"/>
    </source>
</evidence>
<dbReference type="Pfam" id="PF12974">
    <property type="entry name" value="Phosphonate-bd"/>
    <property type="match status" value="1"/>
</dbReference>
<dbReference type="Gene3D" id="3.40.190.10">
    <property type="entry name" value="Periplasmic binding protein-like II"/>
    <property type="match status" value="2"/>
</dbReference>
<dbReference type="OrthoDB" id="9149228at2"/>
<dbReference type="SUPFAM" id="SSF53850">
    <property type="entry name" value="Periplasmic binding protein-like II"/>
    <property type="match status" value="1"/>
</dbReference>
<dbReference type="InterPro" id="IPR003661">
    <property type="entry name" value="HisK_dim/P_dom"/>
</dbReference>
<evidence type="ECO:0000256" key="9">
    <source>
        <dbReference type="SAM" id="MobiDB-lite"/>
    </source>
</evidence>
<dbReference type="SMART" id="SM00387">
    <property type="entry name" value="HATPase_c"/>
    <property type="match status" value="1"/>
</dbReference>
<dbReference type="Gene3D" id="3.30.565.10">
    <property type="entry name" value="Histidine kinase-like ATPase, C-terminal domain"/>
    <property type="match status" value="1"/>
</dbReference>
<keyword evidence="6" id="KW-0808">Transferase</keyword>
<keyword evidence="4" id="KW-1003">Cell membrane</keyword>
<dbReference type="Proteomes" id="UP000430564">
    <property type="component" value="Unassembled WGS sequence"/>
</dbReference>
<dbReference type="AlphaFoldDB" id="A0A6I1EHW9"/>
<dbReference type="InterPro" id="IPR036890">
    <property type="entry name" value="HATPase_C_sf"/>
</dbReference>
<feature type="transmembrane region" description="Helical" evidence="10">
    <location>
        <begin position="345"/>
        <end position="366"/>
    </location>
</feature>
<evidence type="ECO:0000259" key="11">
    <source>
        <dbReference type="PROSITE" id="PS50109"/>
    </source>
</evidence>
<dbReference type="Gene3D" id="1.10.287.130">
    <property type="match status" value="1"/>
</dbReference>
<feature type="compositionally biased region" description="Basic and acidic residues" evidence="9">
    <location>
        <begin position="636"/>
        <end position="652"/>
    </location>
</feature>
<dbReference type="PANTHER" id="PTHR44936:SF9">
    <property type="entry name" value="SENSOR PROTEIN CREC"/>
    <property type="match status" value="1"/>
</dbReference>
<sequence length="652" mass="71964">MHQKRGGKCTTPLPLLPEWDPGILPPMPSPISNPLRLITALSLSWAASASFSAPAPTQPEPQKVTIALVDTFSPDFYIHTYSPTLDHLIETLPQFRFNIIEIDRRDVARGIAREKPDFLVTSGSTFVELIDAAGAHQIATRQPSESSDVSRTLASTFIVRANSRYRNLESVRGLRAAVSDLTSFDGWLIAEGEIAKRGADPEKYFSEMLETQYGIPDVASLVKLGIADVGVLGTCEYEELLRNGTISRRDFRILEEKPSDGGCVRSTDRYPDAVFSSLPNATSEMVRQITVALLSMPTKSVEFKWTVCNDFVPTFELLRTLKIGPFVALRDTSLAALWERYRTEILLALAFGLAVLFHVITINLLVRRRTRELSESLAQTKRFFMEARDAREKLLRLERASIVSQLSAMFAHEIKQPILNIALYAGSMRLLLRKSGTLTPKAESILDAVQGEIDRSSDIVEHVRGYARHQERDRVPCDLSDIVRQSAAMMTKEHPELKLGALPQSPILADPFEIQFIVENFLRNAFSAVKGSPDAAVLAEVRPFRGGWRLDVLDNGPKLSVEAFRKLGTAGTTTKAEGLGFGLAIARAIAERNGGHLEFRQLGERGLLVSLILPGIDVAADDEAAAEDGSGGRESSTTDRTDRTDEEDGRHA</sequence>
<dbReference type="InterPro" id="IPR005467">
    <property type="entry name" value="His_kinase_dom"/>
</dbReference>
<dbReference type="SUPFAM" id="SSF55874">
    <property type="entry name" value="ATPase domain of HSP90 chaperone/DNA topoisomerase II/histidine kinase"/>
    <property type="match status" value="1"/>
</dbReference>